<evidence type="ECO:0000259" key="3">
    <source>
        <dbReference type="Pfam" id="PF03372"/>
    </source>
</evidence>
<dbReference type="OrthoDB" id="1732656at2759"/>
<dbReference type="CDD" id="cd01650">
    <property type="entry name" value="RT_nLTR_like"/>
    <property type="match status" value="1"/>
</dbReference>
<feature type="domain" description="Endonuclease/exonuclease/phosphatase" evidence="3">
    <location>
        <begin position="57"/>
        <end position="234"/>
    </location>
</feature>
<feature type="domain" description="Reverse transcriptase" evidence="2">
    <location>
        <begin position="415"/>
        <end position="624"/>
    </location>
</feature>
<name>A0A6J5XG03_PRUAR</name>
<dbReference type="GO" id="GO:0003824">
    <property type="term" value="F:catalytic activity"/>
    <property type="evidence" value="ECO:0007669"/>
    <property type="project" value="InterPro"/>
</dbReference>
<dbReference type="PANTHER" id="PTHR46890">
    <property type="entry name" value="NON-LTR RETROLELEMENT REVERSE TRANSCRIPTASE-LIKE PROTEIN-RELATED"/>
    <property type="match status" value="1"/>
</dbReference>
<accession>A0A6J5XG03</accession>
<dbReference type="AlphaFoldDB" id="A0A6J5XG03"/>
<organism evidence="4 5">
    <name type="scientific">Prunus armeniaca</name>
    <name type="common">Apricot</name>
    <name type="synonym">Armeniaca vulgaris</name>
    <dbReference type="NCBI Taxonomy" id="36596"/>
    <lineage>
        <taxon>Eukaryota</taxon>
        <taxon>Viridiplantae</taxon>
        <taxon>Streptophyta</taxon>
        <taxon>Embryophyta</taxon>
        <taxon>Tracheophyta</taxon>
        <taxon>Spermatophyta</taxon>
        <taxon>Magnoliopsida</taxon>
        <taxon>eudicotyledons</taxon>
        <taxon>Gunneridae</taxon>
        <taxon>Pentapetalae</taxon>
        <taxon>rosids</taxon>
        <taxon>fabids</taxon>
        <taxon>Rosales</taxon>
        <taxon>Rosaceae</taxon>
        <taxon>Amygdaloideae</taxon>
        <taxon>Amygdaleae</taxon>
        <taxon>Prunus</taxon>
    </lineage>
</organism>
<dbReference type="Proteomes" id="UP000507245">
    <property type="component" value="Unassembled WGS sequence"/>
</dbReference>
<reference evidence="5" key="1">
    <citation type="journal article" date="2020" name="Genome Biol.">
        <title>Gamete binning: chromosome-level and haplotype-resolved genome assembly enabled by high-throughput single-cell sequencing of gamete genomes.</title>
        <authorList>
            <person name="Campoy J.A."/>
            <person name="Sun H."/>
            <person name="Goel M."/>
            <person name="Jiao W.-B."/>
            <person name="Folz-Donahue K."/>
            <person name="Wang N."/>
            <person name="Rubio M."/>
            <person name="Liu C."/>
            <person name="Kukat C."/>
            <person name="Ruiz D."/>
            <person name="Huettel B."/>
            <person name="Schneeberger K."/>
        </authorList>
    </citation>
    <scope>NUCLEOTIDE SEQUENCE [LARGE SCALE GENOMIC DNA]</scope>
    <source>
        <strain evidence="5">cv. Rojo Pasion</strain>
    </source>
</reference>
<dbReference type="InterPro" id="IPR036691">
    <property type="entry name" value="Endo/exonu/phosph_ase_sf"/>
</dbReference>
<evidence type="ECO:0000313" key="4">
    <source>
        <dbReference type="EMBL" id="CAB4309818.1"/>
    </source>
</evidence>
<dbReference type="EMBL" id="CAEKKB010000005">
    <property type="protein sequence ID" value="CAB4309818.1"/>
    <property type="molecule type" value="Genomic_DNA"/>
</dbReference>
<dbReference type="PANTHER" id="PTHR46890:SF48">
    <property type="entry name" value="RNA-DIRECTED DNA POLYMERASE"/>
    <property type="match status" value="1"/>
</dbReference>
<feature type="compositionally biased region" description="Polar residues" evidence="1">
    <location>
        <begin position="270"/>
        <end position="285"/>
    </location>
</feature>
<evidence type="ECO:0000256" key="1">
    <source>
        <dbReference type="SAM" id="MobiDB-lite"/>
    </source>
</evidence>
<sequence length="631" mass="70230">MERNSEFKWETQSEFGVSIGVYACWETSLSLFCTLSFYDGIGGGWRGPTPPSSMNLLSWNCQGLGNPWTVKALRGLIRSEDPKIVFLSETRSSLVAMEKIRNKLGFRQSIVEVDIRALYFSPHHIDVKVQVLGVHGKWWLTGFYGHPVTSERYKSWELLGKLGLASSLPWVCLGDFNEILVAHEKLCGAVRNERQMQNFRQAIDSCGLKDLGYTGLKFTWWRNGPEDIRMHLDRGLVWVCTVGLIGSDYSVGGVIGSSILCPNGGRSQEANSALGRSQGANSALGRSQGAKVGDSNSKFFHQKASSRHRKSALSGLYDSEGCNTFEPLGALVADRVTPEMNKILLSEFTTNEVKHALFQMHPSKAPGLDGMSPFFFQKYWDVVGGEVTSAVLDFLWTGRLLPKLNFTHVSLIPKVKDPTNMTQLRLINLCNVIYKISAKVLASRLKLILNDVIGVHQSAFVPGRMISDNLIVAFEVLHHMHNRTSGKLGFQALKLDMSKAYDKVEWGFLETIMNSMGFAPRWVQLVMTYVTTVTYSFLVNGSPVGFISPQRGLCQGDPLSSYLFLLCVEVFSGLIMQVEQQGFLHGIAISRGAPSISHLLFADDSFLFIRAMPEVCQHLSYIFQSYERASG</sequence>
<evidence type="ECO:0000259" key="2">
    <source>
        <dbReference type="Pfam" id="PF00078"/>
    </source>
</evidence>
<dbReference type="InterPro" id="IPR005135">
    <property type="entry name" value="Endo/exonuclease/phosphatase"/>
</dbReference>
<evidence type="ECO:0000313" key="5">
    <source>
        <dbReference type="Proteomes" id="UP000507245"/>
    </source>
</evidence>
<gene>
    <name evidence="4" type="ORF">ORAREDHAP_LOCUS31190</name>
</gene>
<dbReference type="Pfam" id="PF03372">
    <property type="entry name" value="Exo_endo_phos"/>
    <property type="match status" value="1"/>
</dbReference>
<proteinExistence type="predicted"/>
<feature type="region of interest" description="Disordered" evidence="1">
    <location>
        <begin position="270"/>
        <end position="295"/>
    </location>
</feature>
<keyword evidence="5" id="KW-1185">Reference proteome</keyword>
<protein>
    <submittedName>
        <fullName evidence="4">Uncharacterized protein</fullName>
    </submittedName>
</protein>
<dbReference type="Pfam" id="PF00078">
    <property type="entry name" value="RVT_1"/>
    <property type="match status" value="1"/>
</dbReference>
<dbReference type="Gene3D" id="3.60.10.10">
    <property type="entry name" value="Endonuclease/exonuclease/phosphatase"/>
    <property type="match status" value="1"/>
</dbReference>
<dbReference type="InterPro" id="IPR052343">
    <property type="entry name" value="Retrotransposon-Effector_Assoc"/>
</dbReference>
<dbReference type="SUPFAM" id="SSF56219">
    <property type="entry name" value="DNase I-like"/>
    <property type="match status" value="1"/>
</dbReference>
<dbReference type="InterPro" id="IPR000477">
    <property type="entry name" value="RT_dom"/>
</dbReference>